<sequence>MTAADFPVIPLRRASQTPMAASTGAPEPPEWLTELGRQVWQQLASRIELTPTALGEFACYCEALAEFQESTQLLSETGLLIVDANGAPVLNPISAVRDRADRKIAAWAARFRT</sequence>
<proteinExistence type="predicted"/>
<accession>A0A164H2I8</accession>
<dbReference type="AlphaFoldDB" id="A0A164H2I8"/>
<dbReference type="Proteomes" id="UP000076512">
    <property type="component" value="Unassembled WGS sequence"/>
</dbReference>
<dbReference type="STRING" id="455432.AWN90_09390"/>
<evidence type="ECO:0000313" key="2">
    <source>
        <dbReference type="Proteomes" id="UP000076512"/>
    </source>
</evidence>
<dbReference type="EMBL" id="LWGR01000021">
    <property type="protein sequence ID" value="KZM68144.1"/>
    <property type="molecule type" value="Genomic_DNA"/>
</dbReference>
<evidence type="ECO:0000313" key="1">
    <source>
        <dbReference type="EMBL" id="KZM68144.1"/>
    </source>
</evidence>
<reference evidence="1 2" key="1">
    <citation type="submission" date="2016-04" db="EMBL/GenBank/DDBJ databases">
        <authorList>
            <person name="Evans L.H."/>
            <person name="Alamgir A."/>
            <person name="Owens N."/>
            <person name="Weber N.D."/>
            <person name="Virtaneva K."/>
            <person name="Barbian K."/>
            <person name="Babar A."/>
            <person name="Rosenke K."/>
        </authorList>
    </citation>
    <scope>NUCLEOTIDE SEQUENCE [LARGE SCALE GENOMIC DNA]</scope>
    <source>
        <strain evidence="1 2">IFM 0406</strain>
    </source>
</reference>
<dbReference type="OrthoDB" id="964746at2"/>
<organism evidence="1 2">
    <name type="scientific">Nocardia terpenica</name>
    <dbReference type="NCBI Taxonomy" id="455432"/>
    <lineage>
        <taxon>Bacteria</taxon>
        <taxon>Bacillati</taxon>
        <taxon>Actinomycetota</taxon>
        <taxon>Actinomycetes</taxon>
        <taxon>Mycobacteriales</taxon>
        <taxon>Nocardiaceae</taxon>
        <taxon>Nocardia</taxon>
    </lineage>
</organism>
<comment type="caution">
    <text evidence="1">The sequence shown here is derived from an EMBL/GenBank/DDBJ whole genome shotgun (WGS) entry which is preliminary data.</text>
</comment>
<gene>
    <name evidence="1" type="ORF">AWN90_09390</name>
</gene>
<dbReference type="InterPro" id="IPR006448">
    <property type="entry name" value="Phage_term_ssu_P27"/>
</dbReference>
<protein>
    <recommendedName>
        <fullName evidence="3">Phage terminase small subunit P27 family</fullName>
    </recommendedName>
</protein>
<name>A0A164H2I8_9NOCA</name>
<keyword evidence="2" id="KW-1185">Reference proteome</keyword>
<evidence type="ECO:0008006" key="3">
    <source>
        <dbReference type="Google" id="ProtNLM"/>
    </source>
</evidence>
<dbReference type="Pfam" id="PF05119">
    <property type="entry name" value="Terminase_4"/>
    <property type="match status" value="1"/>
</dbReference>
<dbReference type="RefSeq" id="WP_067579492.1">
    <property type="nucleotide sequence ID" value="NZ_JABMCZ010000002.1"/>
</dbReference>